<dbReference type="RefSeq" id="WP_111903901.1">
    <property type="nucleotide sequence ID" value="NZ_QLNP01000074.1"/>
</dbReference>
<comment type="caution">
    <text evidence="2">The sequence shown here is derived from an EMBL/GenBank/DDBJ whole genome shotgun (WGS) entry which is preliminary data.</text>
</comment>
<name>A0A328HFG4_ARTGO</name>
<reference evidence="2 3" key="1">
    <citation type="submission" date="2018-04" db="EMBL/GenBank/DDBJ databases">
        <title>Bacteria isolated from cave deposits of Manipur.</title>
        <authorList>
            <person name="Sahoo D."/>
            <person name="Sarangthem I."/>
            <person name="Nandeibam J."/>
        </authorList>
    </citation>
    <scope>NUCLEOTIDE SEQUENCE [LARGE SCALE GENOMIC DNA]</scope>
    <source>
        <strain evidence="3">mrc11</strain>
    </source>
</reference>
<sequence>MPTTVLATALPHSLADNAPFQLTIFFTHKLTGAGTNLSDFPAATNWVSTLGACTLSLTTSLEPNLSLPLRIVSAPDGPSWSALLPPGTPVAPFPAPSLSGETWRTNPASRMSDHAVDLHLAAITAAPTLRPAVSADPVAHRLLETLANLDQDGPLRRLLDDAPARARRRFQVPGQRLRDALTTIGPLTEPDETDPRQWHGGELPPPPPYQSTIEDQPSPVQTLLDDPDADLRVTTQLDELSGQDLAHDPQLRMIVDAHSMRRYYERPEQPQQEPSPLPDPDAPPTPRPAIPERDFHTKVASFGSTPALLRRLGLAVDVVLDGIDAAAARTTLSGATWVSVTVASQGVDLEVLPPRRTSVVVDGAVFAAQSSEAWVGGALPLGDEEWVVLDTDPDASGLKLDQHARNLARQYASEANGDPATSAPGTLRATGFALARRDRAGQVRERVQAAEQLADDSTRELVLDDLVRGIRVEVWDDVTQDWHSLHQRRVTVTGEPGGLSILHDAPDVGFLQLSALNRAPGDTTNGYYLHEVVAGWDGWSLSAPRPGLTIVHVEPPGPDGTTETVVDAPGDQPLDGAHITTRVEPKSLPRLRYGTSYSFRVLAVDLAGNSVPQIPPEDRPQPAEPDEAALQAAHTHLDWLRERYAARDRASLAAAGRHAVIEYLRSHRRAGVFPLADELLSGDAGIDATLQGLITRAIGEEPAVSAAQHQFDEAMIASRILAESRDIPRIRPQLRVDAAVLAKLARNDDLLLPEELRRPTRFTVTTPRPYLRWEPVPAPAVVPRHKLGTGEQVAHLVVRSGSPGSPGPGTASTAERHLAPPKATQLEAEAAGRFDAAIGTGNTAEIRRLYAVALAERGTLLDQYVPSLNDPRTVEEQPGIALVDRPGADTASPHRATLADITADRGRPIGEGQYVVHDTDALRLPYLPDPYATGVSLVFYEAGAPHLLPQPRALQAVTVPYPGQWPSLQPLRFVLEAGETLDARVSGHEIRVTVPPGEQVRLAVSSTLKEAELDKFGLWRSHLASVVDPSDGYTPDELVASVALTRAAASGWTWWLTPSIDVRLVHALPAPARPPVLSDLNLFLRPPGRAVAAFSGLVDIHGPSTDTLIIRASWTEQIDDVAADGPQEVSKSDVVVHSPVGERERTGVLFLYDFLPEGPLYQSLENLGFHRMLQTFEDTHYRRVAYTPGGTSRFTEFFEPSQIAEEAAAGEQVLLDIPSSARPAAPVVLDTVPLLRWQEQPDPDQPFAWQKVRRSGVRIWLARPWFSSGDGELLGVLLFDPYEWVQDGDGSWKRQLKGQQAPDGATSLWAADPIIQHGGTTSTPTVPPLLTFDQLVLDVVESSAAQSAGISPPLGGEIYGGRDRGWPDAPGSPATVADAVPLRDVRGHPSVRVLGYQPEYDQASGRWFVDVALQETPALWPFVRLAVARYQPHSIEGCSLSPVALTNWVQPLPTRTLTVSRPDRAHVQVTLTGVVNWLRWDPESEPSLTGEQLSADSPTGAAATRAARLHQSRTVRATIQTRPADATDLEWQSLSSTTLVAGYLEETGGYRATWTGSVPLPEASGTPAGDAAGYPTLRRPGGEELSWRLLIEEHELLNSDPTYSGDEFARVPRLVYADVVSL</sequence>
<organism evidence="2 3">
    <name type="scientific">Arthrobacter globiformis</name>
    <dbReference type="NCBI Taxonomy" id="1665"/>
    <lineage>
        <taxon>Bacteria</taxon>
        <taxon>Bacillati</taxon>
        <taxon>Actinomycetota</taxon>
        <taxon>Actinomycetes</taxon>
        <taxon>Micrococcales</taxon>
        <taxon>Micrococcaceae</taxon>
        <taxon>Arthrobacter</taxon>
    </lineage>
</organism>
<evidence type="ECO:0000256" key="1">
    <source>
        <dbReference type="SAM" id="MobiDB-lite"/>
    </source>
</evidence>
<feature type="compositionally biased region" description="Polar residues" evidence="1">
    <location>
        <begin position="210"/>
        <end position="221"/>
    </location>
</feature>
<dbReference type="OrthoDB" id="9148571at2"/>
<evidence type="ECO:0000313" key="2">
    <source>
        <dbReference type="EMBL" id="RAM37297.1"/>
    </source>
</evidence>
<dbReference type="EMBL" id="QLNP01000074">
    <property type="protein sequence ID" value="RAM37297.1"/>
    <property type="molecule type" value="Genomic_DNA"/>
</dbReference>
<feature type="compositionally biased region" description="Pro residues" evidence="1">
    <location>
        <begin position="273"/>
        <end position="289"/>
    </location>
</feature>
<feature type="region of interest" description="Disordered" evidence="1">
    <location>
        <begin position="265"/>
        <end position="292"/>
    </location>
</feature>
<protein>
    <submittedName>
        <fullName evidence="2">Uncharacterized protein</fullName>
    </submittedName>
</protein>
<dbReference type="Proteomes" id="UP000249166">
    <property type="component" value="Unassembled WGS sequence"/>
</dbReference>
<gene>
    <name evidence="2" type="ORF">DBZ45_10800</name>
</gene>
<proteinExistence type="predicted"/>
<evidence type="ECO:0000313" key="3">
    <source>
        <dbReference type="Proteomes" id="UP000249166"/>
    </source>
</evidence>
<feature type="region of interest" description="Disordered" evidence="1">
    <location>
        <begin position="182"/>
        <end position="225"/>
    </location>
</feature>
<accession>A0A328HFG4</accession>